<keyword evidence="1" id="KW-0472">Membrane</keyword>
<dbReference type="InterPro" id="IPR025363">
    <property type="entry name" value="DUF4267"/>
</dbReference>
<evidence type="ECO:0000313" key="2">
    <source>
        <dbReference type="EMBL" id="EUC34920.1"/>
    </source>
</evidence>
<dbReference type="Pfam" id="PF14087">
    <property type="entry name" value="DUF4267"/>
    <property type="match status" value="1"/>
</dbReference>
<organism evidence="2 3">
    <name type="scientific">Cochliobolus carbonum (strain 26-R-13)</name>
    <name type="common">Maize leaf spot fungus</name>
    <name type="synonym">Bipolaris zeicola</name>
    <dbReference type="NCBI Taxonomy" id="930089"/>
    <lineage>
        <taxon>Eukaryota</taxon>
        <taxon>Fungi</taxon>
        <taxon>Dikarya</taxon>
        <taxon>Ascomycota</taxon>
        <taxon>Pezizomycotina</taxon>
        <taxon>Dothideomycetes</taxon>
        <taxon>Pleosporomycetidae</taxon>
        <taxon>Pleosporales</taxon>
        <taxon>Pleosporineae</taxon>
        <taxon>Pleosporaceae</taxon>
        <taxon>Bipolaris</taxon>
    </lineage>
</organism>
<evidence type="ECO:0000313" key="3">
    <source>
        <dbReference type="Proteomes" id="UP000053841"/>
    </source>
</evidence>
<sequence length="152" mass="15499">MPSSIHNQNEPLLPAKLANEPEPINSISNIAIKAIAALRVGLGITCLVSPHFGCSLFEMDVPAAYDALPRMFGGRDLVLGVLLLTAGDNHLPDGGRHEIKRALWAGVAADVVDMSSGLIGLATGTSSSASAAFLVFGASAAVTIGAVGLRGL</sequence>
<dbReference type="OrthoDB" id="4160064at2759"/>
<dbReference type="eggNOG" id="ENOG502SZ2M">
    <property type="taxonomic scope" value="Eukaryota"/>
</dbReference>
<keyword evidence="3" id="KW-1185">Reference proteome</keyword>
<keyword evidence="1" id="KW-0812">Transmembrane</keyword>
<name>W6YBI0_COCC2</name>
<feature type="transmembrane region" description="Helical" evidence="1">
    <location>
        <begin position="129"/>
        <end position="149"/>
    </location>
</feature>
<dbReference type="Proteomes" id="UP000053841">
    <property type="component" value="Unassembled WGS sequence"/>
</dbReference>
<evidence type="ECO:0000256" key="1">
    <source>
        <dbReference type="SAM" id="Phobius"/>
    </source>
</evidence>
<gene>
    <name evidence="2" type="ORF">COCCADRAFT_35491</name>
</gene>
<dbReference type="HOGENOM" id="CLU_1778898_0_0_1"/>
<reference evidence="2 3" key="1">
    <citation type="journal article" date="2013" name="PLoS Genet.">
        <title>Comparative genome structure, secondary metabolite, and effector coding capacity across Cochliobolus pathogens.</title>
        <authorList>
            <person name="Condon B.J."/>
            <person name="Leng Y."/>
            <person name="Wu D."/>
            <person name="Bushley K.E."/>
            <person name="Ohm R.A."/>
            <person name="Otillar R."/>
            <person name="Martin J."/>
            <person name="Schackwitz W."/>
            <person name="Grimwood J."/>
            <person name="MohdZainudin N."/>
            <person name="Xue C."/>
            <person name="Wang R."/>
            <person name="Manning V.A."/>
            <person name="Dhillon B."/>
            <person name="Tu Z.J."/>
            <person name="Steffenson B.J."/>
            <person name="Salamov A."/>
            <person name="Sun H."/>
            <person name="Lowry S."/>
            <person name="LaButti K."/>
            <person name="Han J."/>
            <person name="Copeland A."/>
            <person name="Lindquist E."/>
            <person name="Barry K."/>
            <person name="Schmutz J."/>
            <person name="Baker S.E."/>
            <person name="Ciuffetti L.M."/>
            <person name="Grigoriev I.V."/>
            <person name="Zhong S."/>
            <person name="Turgeon B.G."/>
        </authorList>
    </citation>
    <scope>NUCLEOTIDE SEQUENCE [LARGE SCALE GENOMIC DNA]</scope>
    <source>
        <strain evidence="2 3">26-R-13</strain>
    </source>
</reference>
<accession>W6YBI0</accession>
<proteinExistence type="predicted"/>
<protein>
    <submittedName>
        <fullName evidence="2">Uncharacterized protein</fullName>
    </submittedName>
</protein>
<dbReference type="GeneID" id="19148018"/>
<keyword evidence="1" id="KW-1133">Transmembrane helix</keyword>
<dbReference type="AlphaFoldDB" id="W6YBI0"/>
<dbReference type="KEGG" id="bze:COCCADRAFT_35491"/>
<dbReference type="EMBL" id="KI964583">
    <property type="protein sequence ID" value="EUC34920.1"/>
    <property type="molecule type" value="Genomic_DNA"/>
</dbReference>
<dbReference type="RefSeq" id="XP_007710773.1">
    <property type="nucleotide sequence ID" value="XM_007712583.1"/>
</dbReference>